<dbReference type="GO" id="GO:0003677">
    <property type="term" value="F:DNA binding"/>
    <property type="evidence" value="ECO:0007669"/>
    <property type="project" value="UniProtKB-KW"/>
</dbReference>
<dbReference type="PROSITE" id="PS00356">
    <property type="entry name" value="HTH_LACI_1"/>
    <property type="match status" value="1"/>
</dbReference>
<comment type="caution">
    <text evidence="5">The sequence shown here is derived from an EMBL/GenBank/DDBJ whole genome shotgun (WGS) entry which is preliminary data.</text>
</comment>
<keyword evidence="2 5" id="KW-0238">DNA-binding</keyword>
<dbReference type="PROSITE" id="PS50932">
    <property type="entry name" value="HTH_LACI_2"/>
    <property type="match status" value="1"/>
</dbReference>
<sequence>MGQPTIKDVAKLAGVSISTVSRVMNNSKPVSPEARQKVLDAIAKLDFKPNELARSLVMRKSNLVGVIVEDIGIEYMAQLIRGIEEIGRVYKYDILLQSSYGDENALNNSIDFLATKQVEGFIIITQNLSDEALLKLRETRIPFILLDKFHAYKNLTTVKVDYKKEQYNLTKYLFSQGNDNVLFIGDKADNVLNNAKIAGYREAIEELGKEEFIVKIDGITSNDGYNIGKEAIDVCKENGITAVSLLNDEVAIGFIDYCADNGIKVPDDISVAGFGDSSIASIYRPNLTTVAIPYYDIGAISIRALIKRIKKEDEILDKDWIMDCNIVARESSKKVG</sequence>
<dbReference type="Gene3D" id="3.40.50.2300">
    <property type="match status" value="2"/>
</dbReference>
<feature type="domain" description="HTH lacI-type" evidence="4">
    <location>
        <begin position="4"/>
        <end position="58"/>
    </location>
</feature>
<dbReference type="InterPro" id="IPR028082">
    <property type="entry name" value="Peripla_BP_I"/>
</dbReference>
<dbReference type="EMBL" id="JBGMEG010000014">
    <property type="protein sequence ID" value="MFO3718162.1"/>
    <property type="molecule type" value="Genomic_DNA"/>
</dbReference>
<accession>A0ABW9N239</accession>
<dbReference type="SMART" id="SM00354">
    <property type="entry name" value="HTH_LACI"/>
    <property type="match status" value="1"/>
</dbReference>
<evidence type="ECO:0000256" key="3">
    <source>
        <dbReference type="ARBA" id="ARBA00023163"/>
    </source>
</evidence>
<name>A0ABW9N239_9FIRM</name>
<evidence type="ECO:0000256" key="1">
    <source>
        <dbReference type="ARBA" id="ARBA00023015"/>
    </source>
</evidence>
<reference evidence="5 6" key="1">
    <citation type="journal article" date="2025" name="Anaerobe">
        <title>Description of Anaerococcus kampingiae sp. nov., Anaerococcus groningensis sp. nov., Anaerococcus martiniensis sp. nov., and Anaerococcus cruorum sp. nov., isolated from human clinical specimens.</title>
        <authorList>
            <person name="Boiten K.E."/>
            <person name="Meijer J."/>
            <person name="van Wezel E.M."/>
            <person name="Veloo A.C.M."/>
        </authorList>
    </citation>
    <scope>NUCLEOTIDE SEQUENCE [LARGE SCALE GENOMIC DNA]</scope>
    <source>
        <strain evidence="5 6">ENR1011</strain>
    </source>
</reference>
<dbReference type="InterPro" id="IPR010982">
    <property type="entry name" value="Lambda_DNA-bd_dom_sf"/>
</dbReference>
<dbReference type="SUPFAM" id="SSF53822">
    <property type="entry name" value="Periplasmic binding protein-like I"/>
    <property type="match status" value="1"/>
</dbReference>
<dbReference type="Gene3D" id="1.10.260.40">
    <property type="entry name" value="lambda repressor-like DNA-binding domains"/>
    <property type="match status" value="1"/>
</dbReference>
<dbReference type="CDD" id="cd01392">
    <property type="entry name" value="HTH_LacI"/>
    <property type="match status" value="1"/>
</dbReference>
<protein>
    <submittedName>
        <fullName evidence="5">LacI family DNA-binding transcriptional regulator</fullName>
    </submittedName>
</protein>
<keyword evidence="6" id="KW-1185">Reference proteome</keyword>
<keyword evidence="1" id="KW-0805">Transcription regulation</keyword>
<gene>
    <name evidence="5" type="ORF">AB9Q04_07475</name>
</gene>
<dbReference type="RefSeq" id="WP_410024717.1">
    <property type="nucleotide sequence ID" value="NZ_JBGMEG010000014.1"/>
</dbReference>
<proteinExistence type="predicted"/>
<dbReference type="InterPro" id="IPR046335">
    <property type="entry name" value="LacI/GalR-like_sensor"/>
</dbReference>
<dbReference type="PRINTS" id="PR00036">
    <property type="entry name" value="HTHLACI"/>
</dbReference>
<evidence type="ECO:0000313" key="6">
    <source>
        <dbReference type="Proteomes" id="UP001637993"/>
    </source>
</evidence>
<organism evidence="5 6">
    <name type="scientific">Anaerococcus groningensis</name>
    <dbReference type="NCBI Taxonomy" id="3115616"/>
    <lineage>
        <taxon>Bacteria</taxon>
        <taxon>Bacillati</taxon>
        <taxon>Bacillota</taxon>
        <taxon>Tissierellia</taxon>
        <taxon>Tissierellales</taxon>
        <taxon>Peptoniphilaceae</taxon>
        <taxon>Anaerococcus</taxon>
    </lineage>
</organism>
<dbReference type="PANTHER" id="PTHR30146:SF150">
    <property type="entry name" value="ARABINOSE METABOLISM TRANSCRIPTIONAL REPRESSOR"/>
    <property type="match status" value="1"/>
</dbReference>
<dbReference type="Pfam" id="PF13377">
    <property type="entry name" value="Peripla_BP_3"/>
    <property type="match status" value="1"/>
</dbReference>
<dbReference type="CDD" id="cd06267">
    <property type="entry name" value="PBP1_LacI_sugar_binding-like"/>
    <property type="match status" value="1"/>
</dbReference>
<dbReference type="InterPro" id="IPR000843">
    <property type="entry name" value="HTH_LacI"/>
</dbReference>
<evidence type="ECO:0000259" key="4">
    <source>
        <dbReference type="PROSITE" id="PS50932"/>
    </source>
</evidence>
<dbReference type="SUPFAM" id="SSF47413">
    <property type="entry name" value="lambda repressor-like DNA-binding domains"/>
    <property type="match status" value="1"/>
</dbReference>
<keyword evidence="3" id="KW-0804">Transcription</keyword>
<evidence type="ECO:0000256" key="2">
    <source>
        <dbReference type="ARBA" id="ARBA00023125"/>
    </source>
</evidence>
<evidence type="ECO:0000313" key="5">
    <source>
        <dbReference type="EMBL" id="MFO3718162.1"/>
    </source>
</evidence>
<dbReference type="PANTHER" id="PTHR30146">
    <property type="entry name" value="LACI-RELATED TRANSCRIPTIONAL REPRESSOR"/>
    <property type="match status" value="1"/>
</dbReference>
<dbReference type="Proteomes" id="UP001637993">
    <property type="component" value="Unassembled WGS sequence"/>
</dbReference>
<dbReference type="Pfam" id="PF00356">
    <property type="entry name" value="LacI"/>
    <property type="match status" value="1"/>
</dbReference>